<proteinExistence type="predicted"/>
<evidence type="ECO:0008006" key="4">
    <source>
        <dbReference type="Google" id="ProtNLM"/>
    </source>
</evidence>
<name>A0AAW1JUR4_POPJA</name>
<organism evidence="2 3">
    <name type="scientific">Popillia japonica</name>
    <name type="common">Japanese beetle</name>
    <dbReference type="NCBI Taxonomy" id="7064"/>
    <lineage>
        <taxon>Eukaryota</taxon>
        <taxon>Metazoa</taxon>
        <taxon>Ecdysozoa</taxon>
        <taxon>Arthropoda</taxon>
        <taxon>Hexapoda</taxon>
        <taxon>Insecta</taxon>
        <taxon>Pterygota</taxon>
        <taxon>Neoptera</taxon>
        <taxon>Endopterygota</taxon>
        <taxon>Coleoptera</taxon>
        <taxon>Polyphaga</taxon>
        <taxon>Scarabaeiformia</taxon>
        <taxon>Scarabaeidae</taxon>
        <taxon>Rutelinae</taxon>
        <taxon>Popillia</taxon>
    </lineage>
</organism>
<reference evidence="2 3" key="1">
    <citation type="journal article" date="2024" name="BMC Genomics">
        <title>De novo assembly and annotation of Popillia japonica's genome with initial clues to its potential as an invasive pest.</title>
        <authorList>
            <person name="Cucini C."/>
            <person name="Boschi S."/>
            <person name="Funari R."/>
            <person name="Cardaioli E."/>
            <person name="Iannotti N."/>
            <person name="Marturano G."/>
            <person name="Paoli F."/>
            <person name="Bruttini M."/>
            <person name="Carapelli A."/>
            <person name="Frati F."/>
            <person name="Nardi F."/>
        </authorList>
    </citation>
    <scope>NUCLEOTIDE SEQUENCE [LARGE SCALE GENOMIC DNA]</scope>
    <source>
        <strain evidence="2">DMR45628</strain>
    </source>
</reference>
<comment type="caution">
    <text evidence="2">The sequence shown here is derived from an EMBL/GenBank/DDBJ whole genome shotgun (WGS) entry which is preliminary data.</text>
</comment>
<dbReference type="Proteomes" id="UP001458880">
    <property type="component" value="Unassembled WGS sequence"/>
</dbReference>
<keyword evidence="3" id="KW-1185">Reference proteome</keyword>
<accession>A0AAW1JUR4</accession>
<evidence type="ECO:0000313" key="2">
    <source>
        <dbReference type="EMBL" id="KAK9708103.1"/>
    </source>
</evidence>
<gene>
    <name evidence="2" type="ORF">QE152_g27415</name>
</gene>
<protein>
    <recommendedName>
        <fullName evidence="4">C2H2-type domain-containing protein</fullName>
    </recommendedName>
</protein>
<feature type="compositionally biased region" description="Basic and acidic residues" evidence="1">
    <location>
        <begin position="1"/>
        <end position="11"/>
    </location>
</feature>
<dbReference type="EMBL" id="JASPKY010000336">
    <property type="protein sequence ID" value="KAK9708103.1"/>
    <property type="molecule type" value="Genomic_DNA"/>
</dbReference>
<sequence>MNSKNFIDRRPAGVPESRTPASGACSDCSAEVFPSRTSRLKHDEMLHRTSKRATEQIRKDFQLNGKYPKRCGIDSAAIE</sequence>
<dbReference type="AlphaFoldDB" id="A0AAW1JUR4"/>
<evidence type="ECO:0000313" key="3">
    <source>
        <dbReference type="Proteomes" id="UP001458880"/>
    </source>
</evidence>
<evidence type="ECO:0000256" key="1">
    <source>
        <dbReference type="SAM" id="MobiDB-lite"/>
    </source>
</evidence>
<feature type="region of interest" description="Disordered" evidence="1">
    <location>
        <begin position="1"/>
        <end position="28"/>
    </location>
</feature>